<feature type="domain" description="FAD dependent oxidoreductase" evidence="2">
    <location>
        <begin position="6"/>
        <end position="357"/>
    </location>
</feature>
<dbReference type="Gene3D" id="3.50.50.60">
    <property type="entry name" value="FAD/NAD(P)-binding domain"/>
    <property type="match status" value="1"/>
</dbReference>
<dbReference type="Gene3D" id="3.30.9.10">
    <property type="entry name" value="D-Amino Acid Oxidase, subunit A, domain 2"/>
    <property type="match status" value="1"/>
</dbReference>
<evidence type="ECO:0000313" key="4">
    <source>
        <dbReference type="Proteomes" id="UP000286947"/>
    </source>
</evidence>
<sequence length="371" mass="40725">MVNTKKVAVAGAGLVGRLLAFQLVQRGYEVHVYDPVPGPQDPSVYEREQVASPPHAAAWTAAGMLSPVSELESGDAGVYQLGMRSLALWPQIVASLSLPVVHAQQGSLMLAHQGDEGSAQRMTDLLVYKLRQAGQAQNAEALQQRIKRISMEELAQLEPSLSGVQQAWMLPGEGQIHTRQAMVALADAAEKQGVRWHWGESVTRMEAGALHTENGQRIEADWVFDARGLEARPELPVRGVRGEVLWLHAPGVVLNRPLRLLHPRYRVYIVPRPGEVVFIGASEIESEDRGPMSVRSAVELMAAAHSILPELAEARIVHMETNLRPALPDNLPLIRTEDGISRINGLFRHGWLMAPAMVQDALQAFQAFESH</sequence>
<proteinExistence type="predicted"/>
<evidence type="ECO:0000256" key="1">
    <source>
        <dbReference type="ARBA" id="ARBA00023002"/>
    </source>
</evidence>
<dbReference type="Proteomes" id="UP000286947">
    <property type="component" value="Unassembled WGS sequence"/>
</dbReference>
<organism evidence="3 4">
    <name type="scientific">Saezia sanguinis</name>
    <dbReference type="NCBI Taxonomy" id="1965230"/>
    <lineage>
        <taxon>Bacteria</taxon>
        <taxon>Pseudomonadati</taxon>
        <taxon>Pseudomonadota</taxon>
        <taxon>Betaproteobacteria</taxon>
        <taxon>Burkholderiales</taxon>
        <taxon>Saeziaceae</taxon>
        <taxon>Saezia</taxon>
    </lineage>
</organism>
<keyword evidence="1 3" id="KW-0560">Oxidoreductase</keyword>
<dbReference type="InterPro" id="IPR036188">
    <property type="entry name" value="FAD/NAD-bd_sf"/>
</dbReference>
<evidence type="ECO:0000259" key="2">
    <source>
        <dbReference type="Pfam" id="PF01266"/>
    </source>
</evidence>
<protein>
    <submittedName>
        <fullName evidence="3">D-amino acid dehydrogenase</fullName>
        <ecNumber evidence="3">1.4.99.-</ecNumber>
    </submittedName>
</protein>
<dbReference type="GO" id="GO:0016491">
    <property type="term" value="F:oxidoreductase activity"/>
    <property type="evidence" value="ECO:0007669"/>
    <property type="project" value="UniProtKB-KW"/>
</dbReference>
<name>A0A433SBA4_9BURK</name>
<reference evidence="3 4" key="1">
    <citation type="submission" date="2018-01" db="EMBL/GenBank/DDBJ databases">
        <title>Saezia sanguinis gen. nov., sp. nov., in the order Burkholderiales isolated from human blood.</title>
        <authorList>
            <person name="Medina-Pascual M.J."/>
            <person name="Valdezate S."/>
            <person name="Monzon S."/>
            <person name="Cuesta I."/>
            <person name="Carrasco G."/>
            <person name="Villalon P."/>
            <person name="Saez-Nieto J.A."/>
        </authorList>
    </citation>
    <scope>NUCLEOTIDE SEQUENCE [LARGE SCALE GENOMIC DNA]</scope>
    <source>
        <strain evidence="3 4">CNM695-12</strain>
    </source>
</reference>
<dbReference type="PANTHER" id="PTHR13847">
    <property type="entry name" value="SARCOSINE DEHYDROGENASE-RELATED"/>
    <property type="match status" value="1"/>
</dbReference>
<dbReference type="SUPFAM" id="SSF51971">
    <property type="entry name" value="Nucleotide-binding domain"/>
    <property type="match status" value="1"/>
</dbReference>
<dbReference type="GO" id="GO:0005737">
    <property type="term" value="C:cytoplasm"/>
    <property type="evidence" value="ECO:0007669"/>
    <property type="project" value="TreeGrafter"/>
</dbReference>
<dbReference type="PANTHER" id="PTHR13847:SF289">
    <property type="entry name" value="GLYCINE OXIDASE"/>
    <property type="match status" value="1"/>
</dbReference>
<accession>A0A433SBA4</accession>
<dbReference type="OrthoDB" id="9790035at2"/>
<dbReference type="InterPro" id="IPR006076">
    <property type="entry name" value="FAD-dep_OxRdtase"/>
</dbReference>
<evidence type="ECO:0000313" key="3">
    <source>
        <dbReference type="EMBL" id="RUS65924.1"/>
    </source>
</evidence>
<dbReference type="RefSeq" id="WP_126980699.1">
    <property type="nucleotide sequence ID" value="NZ_PQSP01000008.1"/>
</dbReference>
<dbReference type="SUPFAM" id="SSF54373">
    <property type="entry name" value="FAD-linked reductases, C-terminal domain"/>
    <property type="match status" value="1"/>
</dbReference>
<dbReference type="AlphaFoldDB" id="A0A433SBA4"/>
<comment type="caution">
    <text evidence="3">The sequence shown here is derived from an EMBL/GenBank/DDBJ whole genome shotgun (WGS) entry which is preliminary data.</text>
</comment>
<dbReference type="EC" id="1.4.99.-" evidence="3"/>
<dbReference type="Pfam" id="PF01266">
    <property type="entry name" value="DAO"/>
    <property type="match status" value="1"/>
</dbReference>
<dbReference type="EMBL" id="PQSP01000008">
    <property type="protein sequence ID" value="RUS65924.1"/>
    <property type="molecule type" value="Genomic_DNA"/>
</dbReference>
<keyword evidence="4" id="KW-1185">Reference proteome</keyword>
<gene>
    <name evidence="3" type="primary">dadA</name>
    <name evidence="3" type="ORF">CUZ56_02524</name>
</gene>